<feature type="repeat" description="Cell wall-binding" evidence="2">
    <location>
        <begin position="67"/>
        <end position="86"/>
    </location>
</feature>
<evidence type="ECO:0000313" key="6">
    <source>
        <dbReference type="Proteomes" id="UP000669239"/>
    </source>
</evidence>
<gene>
    <name evidence="5" type="ORF">G5B36_24575</name>
    <name evidence="4" type="ORF">L0N08_08110</name>
</gene>
<dbReference type="Pfam" id="PF19127">
    <property type="entry name" value="Choline_bind_3"/>
    <property type="match status" value="1"/>
</dbReference>
<dbReference type="PROSITE" id="PS51170">
    <property type="entry name" value="CW"/>
    <property type="match status" value="2"/>
</dbReference>
<keyword evidence="1" id="KW-0677">Repeat</keyword>
<name>A0AAW5BPW1_9FIRM</name>
<sequence length="268" mass="29457">MRIRRCITALAGAIALSVLAAMPSLAAGWQLDSTGYWYEREDRSYPADTWEQIGGTWYLFDQDGYMLTGWQQREGVWYYLGTDGAMVSNTAMTIDNVSYTFDSSGAMAAQTAGPPLMGRFDGPTFINEWSNIRLTVPQGFINYDSSALSQSQGPDTFLDMLSMKNENCAVMLLYTSNKEGNAADQAMAFLNMFQGGSHTLDEGGRIEAVQAGSLEFLRFYFPPTQSNPLSGYLYVRNIGEYYAVLAAVSDPAGEPDIQAVLSTLSQAR</sequence>
<reference evidence="5 6" key="1">
    <citation type="journal article" date="2020" name="Cell Host Microbe">
        <title>Functional and Genomic Variation between Human-Derived Isolates of Lachnospiraceae Reveals Inter- and Intra-Species Diversity.</title>
        <authorList>
            <person name="Sorbara M.T."/>
            <person name="Littmann E.R."/>
            <person name="Fontana E."/>
            <person name="Moody T.U."/>
            <person name="Kohout C.E."/>
            <person name="Gjonbalaj M."/>
            <person name="Eaton V."/>
            <person name="Seok R."/>
            <person name="Leiner I.M."/>
            <person name="Pamer E.G."/>
        </authorList>
    </citation>
    <scope>NUCLEOTIDE SEQUENCE [LARGE SCALE GENOMIC DNA]</scope>
    <source>
        <strain evidence="5 6">MSK.1.17</strain>
    </source>
</reference>
<dbReference type="EMBL" id="JAAITT010000049">
    <property type="protein sequence ID" value="NSJ51855.1"/>
    <property type="molecule type" value="Genomic_DNA"/>
</dbReference>
<dbReference type="GeneID" id="97207466"/>
<proteinExistence type="predicted"/>
<reference evidence="5" key="2">
    <citation type="submission" date="2020-02" db="EMBL/GenBank/DDBJ databases">
        <authorList>
            <person name="Littmann E."/>
            <person name="Sorbara M."/>
        </authorList>
    </citation>
    <scope>NUCLEOTIDE SEQUENCE</scope>
    <source>
        <strain evidence="5">MSK.1.17</strain>
    </source>
</reference>
<feature type="repeat" description="Cell wall-binding" evidence="2">
    <location>
        <begin position="47"/>
        <end position="66"/>
    </location>
</feature>
<dbReference type="Proteomes" id="UP001299608">
    <property type="component" value="Unassembled WGS sequence"/>
</dbReference>
<dbReference type="InterPro" id="IPR018337">
    <property type="entry name" value="Cell_wall/Cho-bd_repeat"/>
</dbReference>
<feature type="chain" id="PRO_5043633027" description="Cell wall binding repeat-containing protein" evidence="3">
    <location>
        <begin position="27"/>
        <end position="268"/>
    </location>
</feature>
<evidence type="ECO:0000256" key="2">
    <source>
        <dbReference type="PROSITE-ProRule" id="PRU00591"/>
    </source>
</evidence>
<dbReference type="Proteomes" id="UP000669239">
    <property type="component" value="Unassembled WGS sequence"/>
</dbReference>
<evidence type="ECO:0000313" key="5">
    <source>
        <dbReference type="EMBL" id="NSJ51855.1"/>
    </source>
</evidence>
<feature type="signal peptide" evidence="3">
    <location>
        <begin position="1"/>
        <end position="26"/>
    </location>
</feature>
<comment type="caution">
    <text evidence="4">The sequence shown here is derived from an EMBL/GenBank/DDBJ whole genome shotgun (WGS) entry which is preliminary data.</text>
</comment>
<evidence type="ECO:0000313" key="4">
    <source>
        <dbReference type="EMBL" id="MCG4745368.1"/>
    </source>
</evidence>
<dbReference type="Gene3D" id="2.10.270.10">
    <property type="entry name" value="Cholin Binding"/>
    <property type="match status" value="1"/>
</dbReference>
<accession>A0AAW5BPW1</accession>
<keyword evidence="3" id="KW-0732">Signal</keyword>
<dbReference type="EMBL" id="JAKNGE010000008">
    <property type="protein sequence ID" value="MCG4745368.1"/>
    <property type="molecule type" value="Genomic_DNA"/>
</dbReference>
<evidence type="ECO:0000256" key="1">
    <source>
        <dbReference type="ARBA" id="ARBA00022737"/>
    </source>
</evidence>
<dbReference type="SUPFAM" id="SSF69360">
    <property type="entry name" value="Cell wall binding repeat"/>
    <property type="match status" value="1"/>
</dbReference>
<dbReference type="AlphaFoldDB" id="A0AAW5BPW1"/>
<reference evidence="4" key="3">
    <citation type="submission" date="2022-01" db="EMBL/GenBank/DDBJ databases">
        <title>Collection of gut derived symbiotic bacterial strains cultured from healthy donors.</title>
        <authorList>
            <person name="Lin H."/>
            <person name="Kohout C."/>
            <person name="Waligurski E."/>
            <person name="Pamer E.G."/>
        </authorList>
    </citation>
    <scope>NUCLEOTIDE SEQUENCE</scope>
    <source>
        <strain evidence="4">DFI.6.55</strain>
    </source>
</reference>
<evidence type="ECO:0000256" key="3">
    <source>
        <dbReference type="SAM" id="SignalP"/>
    </source>
</evidence>
<protein>
    <recommendedName>
        <fullName evidence="8">Cell wall binding repeat-containing protein</fullName>
    </recommendedName>
</protein>
<evidence type="ECO:0000313" key="7">
    <source>
        <dbReference type="Proteomes" id="UP001299608"/>
    </source>
</evidence>
<keyword evidence="6" id="KW-1185">Reference proteome</keyword>
<evidence type="ECO:0008006" key="8">
    <source>
        <dbReference type="Google" id="ProtNLM"/>
    </source>
</evidence>
<dbReference type="RefSeq" id="WP_165641927.1">
    <property type="nucleotide sequence ID" value="NZ_BAABZL010000001.1"/>
</dbReference>
<organism evidence="4 7">
    <name type="scientific">Enterocloster aldenensis</name>
    <dbReference type="NCBI Taxonomy" id="358742"/>
    <lineage>
        <taxon>Bacteria</taxon>
        <taxon>Bacillati</taxon>
        <taxon>Bacillota</taxon>
        <taxon>Clostridia</taxon>
        <taxon>Lachnospirales</taxon>
        <taxon>Lachnospiraceae</taxon>
        <taxon>Enterocloster</taxon>
    </lineage>
</organism>